<dbReference type="GO" id="GO:0140359">
    <property type="term" value="F:ABC-type transporter activity"/>
    <property type="evidence" value="ECO:0007669"/>
    <property type="project" value="InterPro"/>
</dbReference>
<dbReference type="InterPro" id="IPR017871">
    <property type="entry name" value="ABC_transporter-like_CS"/>
</dbReference>
<dbReference type="Gene3D" id="1.20.1560.10">
    <property type="entry name" value="ABC transporter type 1, transmembrane domain"/>
    <property type="match status" value="1"/>
</dbReference>
<feature type="transmembrane region" description="Helical" evidence="7">
    <location>
        <begin position="53"/>
        <end position="74"/>
    </location>
</feature>
<dbReference type="InterPro" id="IPR003593">
    <property type="entry name" value="AAA+_ATPase"/>
</dbReference>
<keyword evidence="11" id="KW-1185">Reference proteome</keyword>
<reference evidence="10 11" key="1">
    <citation type="submission" date="2018-12" db="EMBL/GenBank/DDBJ databases">
        <title>Genomic taxonomy of the Vibrionaceae family.</title>
        <authorList>
            <person name="Gomez-Gil B."/>
            <person name="Enciso-Ibarra K."/>
        </authorList>
    </citation>
    <scope>NUCLEOTIDE SEQUENCE [LARGE SCALE GENOMIC DNA]</scope>
    <source>
        <strain evidence="10 11">CAIM 594</strain>
    </source>
</reference>
<dbReference type="InterPro" id="IPR003439">
    <property type="entry name" value="ABC_transporter-like_ATP-bd"/>
</dbReference>
<keyword evidence="4 10" id="KW-0067">ATP-binding</keyword>
<dbReference type="PROSITE" id="PS50893">
    <property type="entry name" value="ABC_TRANSPORTER_2"/>
    <property type="match status" value="1"/>
</dbReference>
<dbReference type="PANTHER" id="PTHR24221:SF654">
    <property type="entry name" value="ATP-BINDING CASSETTE SUB-FAMILY B MEMBER 6"/>
    <property type="match status" value="1"/>
</dbReference>
<dbReference type="RefSeq" id="WP_125323182.1">
    <property type="nucleotide sequence ID" value="NZ_AP024889.1"/>
</dbReference>
<keyword evidence="5 7" id="KW-1133">Transmembrane helix</keyword>
<sequence>MTTYSTHSSGHTLPSQAKYRLYRVSAGWGLVAVFEAIAYIVLAIAIVNREAPVNVLVAAAIAILITVLVTRSGFLSGARLAGDLYSALGQSISKAKLAWFNEQHRTQVTQLAERGIPGFMAIPAHQLQTFLHAPLLPFFLVVGIGIIGGLDVALLSAALLSIALLVQYKAQHHLSSSDSDRHHADVQATKSTLELIDHLDLLRSTAGPVRAIERIEQSWNAQEKVYSKINRAASIATLVSTFATLLPLSGIATYLVYTGVTQPLLILALLILITRAAAPLGELALAGFAINDVKSSIKDYQHLTKVPVLPEPNDEQAKKPSNNTLQLDNAGYLDIFIDANAKIDQGEKVVINGTSGSGKSTLLGLLMRFDDPSQGHVSIGNISLKNIPYEVLIEHLAYVAQDPIVFTGTLAENIRLGNPNATDSEVDRFARQAQLNEVIDRSDEGIYQTLGQKGSQLSGGEKQRVAIARALIKQAPILIFDEATSALDETTEQYIAQHVHTLDSTVIIVTHRDAKIWQPTLELTIDNQKVRVKRHNYEKQEDLGELTTQPA</sequence>
<feature type="transmembrane region" description="Helical" evidence="7">
    <location>
        <begin position="232"/>
        <end position="257"/>
    </location>
</feature>
<proteinExistence type="predicted"/>
<organism evidence="10 11">
    <name type="scientific">Vibrio pectenicida</name>
    <dbReference type="NCBI Taxonomy" id="62763"/>
    <lineage>
        <taxon>Bacteria</taxon>
        <taxon>Pseudomonadati</taxon>
        <taxon>Pseudomonadota</taxon>
        <taxon>Gammaproteobacteria</taxon>
        <taxon>Vibrionales</taxon>
        <taxon>Vibrionaceae</taxon>
        <taxon>Vibrio</taxon>
    </lineage>
</organism>
<dbReference type="SMART" id="SM00382">
    <property type="entry name" value="AAA"/>
    <property type="match status" value="1"/>
</dbReference>
<feature type="domain" description="ABC transmembrane type-1" evidence="9">
    <location>
        <begin position="55"/>
        <end position="284"/>
    </location>
</feature>
<keyword evidence="3" id="KW-0547">Nucleotide-binding</keyword>
<feature type="domain" description="ABC transporter" evidence="8">
    <location>
        <begin position="319"/>
        <end position="551"/>
    </location>
</feature>
<comment type="caution">
    <text evidence="10">The sequence shown here is derived from an EMBL/GenBank/DDBJ whole genome shotgun (WGS) entry which is preliminary data.</text>
</comment>
<evidence type="ECO:0000256" key="6">
    <source>
        <dbReference type="ARBA" id="ARBA00023136"/>
    </source>
</evidence>
<dbReference type="PROSITE" id="PS00211">
    <property type="entry name" value="ABC_TRANSPORTER_1"/>
    <property type="match status" value="1"/>
</dbReference>
<dbReference type="GO" id="GO:0005524">
    <property type="term" value="F:ATP binding"/>
    <property type="evidence" value="ECO:0007669"/>
    <property type="project" value="UniProtKB-KW"/>
</dbReference>
<dbReference type="PROSITE" id="PS50929">
    <property type="entry name" value="ABC_TM1F"/>
    <property type="match status" value="1"/>
</dbReference>
<feature type="transmembrane region" description="Helical" evidence="7">
    <location>
        <begin position="138"/>
        <end position="166"/>
    </location>
</feature>
<evidence type="ECO:0000256" key="2">
    <source>
        <dbReference type="ARBA" id="ARBA00022692"/>
    </source>
</evidence>
<evidence type="ECO:0000256" key="4">
    <source>
        <dbReference type="ARBA" id="ARBA00022840"/>
    </source>
</evidence>
<evidence type="ECO:0000313" key="11">
    <source>
        <dbReference type="Proteomes" id="UP000269041"/>
    </source>
</evidence>
<dbReference type="InterPro" id="IPR039421">
    <property type="entry name" value="Type_1_exporter"/>
</dbReference>
<dbReference type="GO" id="GO:0005886">
    <property type="term" value="C:plasma membrane"/>
    <property type="evidence" value="ECO:0007669"/>
    <property type="project" value="UniProtKB-SubCell"/>
</dbReference>
<dbReference type="AlphaFoldDB" id="A0A3R9G0P0"/>
<protein>
    <submittedName>
        <fullName evidence="10">ABC transporter ATP-binding protein</fullName>
    </submittedName>
</protein>
<accession>A0A3R9G0P0</accession>
<dbReference type="Pfam" id="PF00005">
    <property type="entry name" value="ABC_tran"/>
    <property type="match status" value="1"/>
</dbReference>
<feature type="transmembrane region" description="Helical" evidence="7">
    <location>
        <begin position="26"/>
        <end position="46"/>
    </location>
</feature>
<dbReference type="InterPro" id="IPR036640">
    <property type="entry name" value="ABC1_TM_sf"/>
</dbReference>
<feature type="transmembrane region" description="Helical" evidence="7">
    <location>
        <begin position="263"/>
        <end position="290"/>
    </location>
</feature>
<evidence type="ECO:0000256" key="1">
    <source>
        <dbReference type="ARBA" id="ARBA00004651"/>
    </source>
</evidence>
<evidence type="ECO:0000256" key="5">
    <source>
        <dbReference type="ARBA" id="ARBA00022989"/>
    </source>
</evidence>
<dbReference type="GO" id="GO:0016887">
    <property type="term" value="F:ATP hydrolysis activity"/>
    <property type="evidence" value="ECO:0007669"/>
    <property type="project" value="InterPro"/>
</dbReference>
<keyword evidence="2 7" id="KW-0812">Transmembrane</keyword>
<dbReference type="OrthoDB" id="9806127at2"/>
<dbReference type="Proteomes" id="UP000269041">
    <property type="component" value="Unassembled WGS sequence"/>
</dbReference>
<dbReference type="InterPro" id="IPR011527">
    <property type="entry name" value="ABC1_TM_dom"/>
</dbReference>
<evidence type="ECO:0000259" key="9">
    <source>
        <dbReference type="PROSITE" id="PS50929"/>
    </source>
</evidence>
<name>A0A3R9G0P0_9VIBR</name>
<gene>
    <name evidence="10" type="ORF">EJA03_18310</name>
</gene>
<comment type="subcellular location">
    <subcellularLocation>
        <location evidence="1">Cell membrane</location>
        <topology evidence="1">Multi-pass membrane protein</topology>
    </subcellularLocation>
</comment>
<evidence type="ECO:0000259" key="8">
    <source>
        <dbReference type="PROSITE" id="PS50893"/>
    </source>
</evidence>
<evidence type="ECO:0000256" key="7">
    <source>
        <dbReference type="SAM" id="Phobius"/>
    </source>
</evidence>
<dbReference type="PANTHER" id="PTHR24221">
    <property type="entry name" value="ATP-BINDING CASSETTE SUB-FAMILY B"/>
    <property type="match status" value="1"/>
</dbReference>
<keyword evidence="6 7" id="KW-0472">Membrane</keyword>
<evidence type="ECO:0000256" key="3">
    <source>
        <dbReference type="ARBA" id="ARBA00022741"/>
    </source>
</evidence>
<dbReference type="SUPFAM" id="SSF90123">
    <property type="entry name" value="ABC transporter transmembrane region"/>
    <property type="match status" value="1"/>
</dbReference>
<dbReference type="Gene3D" id="3.40.50.300">
    <property type="entry name" value="P-loop containing nucleotide triphosphate hydrolases"/>
    <property type="match status" value="1"/>
</dbReference>
<dbReference type="InterPro" id="IPR027417">
    <property type="entry name" value="P-loop_NTPase"/>
</dbReference>
<dbReference type="SUPFAM" id="SSF52540">
    <property type="entry name" value="P-loop containing nucleoside triphosphate hydrolases"/>
    <property type="match status" value="1"/>
</dbReference>
<evidence type="ECO:0000313" key="10">
    <source>
        <dbReference type="EMBL" id="RSD29513.1"/>
    </source>
</evidence>
<dbReference type="EMBL" id="RSFA01000128">
    <property type="protein sequence ID" value="RSD29513.1"/>
    <property type="molecule type" value="Genomic_DNA"/>
</dbReference>